<name>A0A1B6EF42_9HEMI</name>
<sequence>MRETGQSAVVPEQSGGREDVRGHHSDREIPHTPDTDLQPVRAVRAQVRRQHPPAPARCDGGQQGSHHRGGVQGHARHHIRPGRQRAAEVRVLQTPRVPQRRSGQRQTRDLHQ</sequence>
<dbReference type="AlphaFoldDB" id="A0A1B6EF42"/>
<organism evidence="2">
    <name type="scientific">Clastoptera arizonana</name>
    <name type="common">Arizona spittle bug</name>
    <dbReference type="NCBI Taxonomy" id="38151"/>
    <lineage>
        <taxon>Eukaryota</taxon>
        <taxon>Metazoa</taxon>
        <taxon>Ecdysozoa</taxon>
        <taxon>Arthropoda</taxon>
        <taxon>Hexapoda</taxon>
        <taxon>Insecta</taxon>
        <taxon>Pterygota</taxon>
        <taxon>Neoptera</taxon>
        <taxon>Paraneoptera</taxon>
        <taxon>Hemiptera</taxon>
        <taxon>Auchenorrhyncha</taxon>
        <taxon>Cercopoidea</taxon>
        <taxon>Clastopteridae</taxon>
        <taxon>Clastoptera</taxon>
    </lineage>
</organism>
<accession>A0A1B6EF42</accession>
<evidence type="ECO:0000256" key="1">
    <source>
        <dbReference type="SAM" id="MobiDB-lite"/>
    </source>
</evidence>
<proteinExistence type="predicted"/>
<protein>
    <submittedName>
        <fullName evidence="2">Uncharacterized protein</fullName>
    </submittedName>
</protein>
<feature type="compositionally biased region" description="Basic residues" evidence="1">
    <location>
        <begin position="65"/>
        <end position="83"/>
    </location>
</feature>
<dbReference type="EMBL" id="GEDC01000746">
    <property type="protein sequence ID" value="JAS36552.1"/>
    <property type="molecule type" value="Transcribed_RNA"/>
</dbReference>
<evidence type="ECO:0000313" key="2">
    <source>
        <dbReference type="EMBL" id="JAS36552.1"/>
    </source>
</evidence>
<gene>
    <name evidence="2" type="ORF">g.32143</name>
</gene>
<feature type="region of interest" description="Disordered" evidence="1">
    <location>
        <begin position="1"/>
        <end position="112"/>
    </location>
</feature>
<feature type="compositionally biased region" description="Basic and acidic residues" evidence="1">
    <location>
        <begin position="15"/>
        <end position="34"/>
    </location>
</feature>
<reference evidence="2" key="1">
    <citation type="submission" date="2015-12" db="EMBL/GenBank/DDBJ databases">
        <title>De novo transcriptome assembly of four potential Pierce s Disease insect vectors from Arizona vineyards.</title>
        <authorList>
            <person name="Tassone E.E."/>
        </authorList>
    </citation>
    <scope>NUCLEOTIDE SEQUENCE</scope>
</reference>